<dbReference type="InterPro" id="IPR007165">
    <property type="entry name" value="Phage_holin_4_2"/>
</dbReference>
<dbReference type="STRING" id="1619037.UT67_C0001G0024"/>
<accession>A0A0G0Q578</accession>
<feature type="transmembrane region" description="Helical" evidence="1">
    <location>
        <begin position="35"/>
        <end position="63"/>
    </location>
</feature>
<comment type="caution">
    <text evidence="2">The sequence shown here is derived from an EMBL/GenBank/DDBJ whole genome shotgun (WGS) entry which is preliminary data.</text>
</comment>
<keyword evidence="1" id="KW-0812">Transmembrane</keyword>
<evidence type="ECO:0000313" key="2">
    <source>
        <dbReference type="EMBL" id="KKR35519.1"/>
    </source>
</evidence>
<evidence type="ECO:0008006" key="4">
    <source>
        <dbReference type="Google" id="ProtNLM"/>
    </source>
</evidence>
<dbReference type="Proteomes" id="UP000034855">
    <property type="component" value="Unassembled WGS sequence"/>
</dbReference>
<keyword evidence="1" id="KW-1133">Transmembrane helix</keyword>
<dbReference type="EMBL" id="LBXR01000001">
    <property type="protein sequence ID" value="KKR35519.1"/>
    <property type="molecule type" value="Genomic_DNA"/>
</dbReference>
<gene>
    <name evidence="2" type="ORF">UT67_C0001G0024</name>
</gene>
<dbReference type="PANTHER" id="PTHR37309:SF1">
    <property type="entry name" value="SLR0284 PROTEIN"/>
    <property type="match status" value="1"/>
</dbReference>
<reference evidence="2 3" key="1">
    <citation type="journal article" date="2015" name="Nature">
        <title>rRNA introns, odd ribosomes, and small enigmatic genomes across a large radiation of phyla.</title>
        <authorList>
            <person name="Brown C.T."/>
            <person name="Hug L.A."/>
            <person name="Thomas B.C."/>
            <person name="Sharon I."/>
            <person name="Castelle C.J."/>
            <person name="Singh A."/>
            <person name="Wilkins M.J."/>
            <person name="Williams K.H."/>
            <person name="Banfield J.F."/>
        </authorList>
    </citation>
    <scope>NUCLEOTIDE SEQUENCE [LARGE SCALE GENOMIC DNA]</scope>
</reference>
<sequence length="100" mass="11078">MLIAYYVPGIAVSDFYVALVAALILGLINVLIRPLLLLLTLPINILTLGLFTLIINALMFWLASSVVKGFFVAGFWPAFWGALIMCVVGWFLNSLFKKEL</sequence>
<dbReference type="AlphaFoldDB" id="A0A0G0Q578"/>
<dbReference type="Pfam" id="PF04020">
    <property type="entry name" value="Phage_holin_4_2"/>
    <property type="match status" value="1"/>
</dbReference>
<proteinExistence type="predicted"/>
<dbReference type="PANTHER" id="PTHR37309">
    <property type="entry name" value="SLR0284 PROTEIN"/>
    <property type="match status" value="1"/>
</dbReference>
<feature type="transmembrane region" description="Helical" evidence="1">
    <location>
        <begin position="69"/>
        <end position="92"/>
    </location>
</feature>
<evidence type="ECO:0000256" key="1">
    <source>
        <dbReference type="SAM" id="Phobius"/>
    </source>
</evidence>
<organism evidence="2 3">
    <name type="scientific">Candidatus Magasanikbacteria bacterium GW2011_GWA2_40_10</name>
    <dbReference type="NCBI Taxonomy" id="1619037"/>
    <lineage>
        <taxon>Bacteria</taxon>
        <taxon>Candidatus Magasanikiibacteriota</taxon>
    </lineage>
</organism>
<keyword evidence="1" id="KW-0472">Membrane</keyword>
<evidence type="ECO:0000313" key="3">
    <source>
        <dbReference type="Proteomes" id="UP000034855"/>
    </source>
</evidence>
<feature type="transmembrane region" description="Helical" evidence="1">
    <location>
        <begin position="6"/>
        <end position="28"/>
    </location>
</feature>
<protein>
    <recommendedName>
        <fullName evidence="4">Integral membrane protein</fullName>
    </recommendedName>
</protein>
<name>A0A0G0Q578_9BACT</name>